<sequence length="52" mass="5694">GTEHGNNNVNIPGCQGHCLTLAASQCITRNRKRCACLRLREPLMHVELLPPG</sequence>
<keyword evidence="2" id="KW-1185">Reference proteome</keyword>
<name>A0ABS8WXQ4_DATST</name>
<feature type="non-terminal residue" evidence="1">
    <location>
        <position position="1"/>
    </location>
</feature>
<protein>
    <submittedName>
        <fullName evidence="1">Uncharacterized protein</fullName>
    </submittedName>
</protein>
<gene>
    <name evidence="1" type="ORF">HAX54_006397</name>
</gene>
<dbReference type="EMBL" id="JACEIK010013213">
    <property type="protein sequence ID" value="MCE3216414.1"/>
    <property type="molecule type" value="Genomic_DNA"/>
</dbReference>
<reference evidence="1 2" key="1">
    <citation type="journal article" date="2021" name="BMC Genomics">
        <title>Datura genome reveals duplications of psychoactive alkaloid biosynthetic genes and high mutation rate following tissue culture.</title>
        <authorList>
            <person name="Rajewski A."/>
            <person name="Carter-House D."/>
            <person name="Stajich J."/>
            <person name="Litt A."/>
        </authorList>
    </citation>
    <scope>NUCLEOTIDE SEQUENCE [LARGE SCALE GENOMIC DNA]</scope>
    <source>
        <strain evidence="1">AR-01</strain>
    </source>
</reference>
<accession>A0ABS8WXQ4</accession>
<comment type="caution">
    <text evidence="1">The sequence shown here is derived from an EMBL/GenBank/DDBJ whole genome shotgun (WGS) entry which is preliminary data.</text>
</comment>
<evidence type="ECO:0000313" key="2">
    <source>
        <dbReference type="Proteomes" id="UP000823775"/>
    </source>
</evidence>
<evidence type="ECO:0000313" key="1">
    <source>
        <dbReference type="EMBL" id="MCE3216414.1"/>
    </source>
</evidence>
<dbReference type="Proteomes" id="UP000823775">
    <property type="component" value="Unassembled WGS sequence"/>
</dbReference>
<proteinExistence type="predicted"/>
<organism evidence="1 2">
    <name type="scientific">Datura stramonium</name>
    <name type="common">Jimsonweed</name>
    <name type="synonym">Common thornapple</name>
    <dbReference type="NCBI Taxonomy" id="4076"/>
    <lineage>
        <taxon>Eukaryota</taxon>
        <taxon>Viridiplantae</taxon>
        <taxon>Streptophyta</taxon>
        <taxon>Embryophyta</taxon>
        <taxon>Tracheophyta</taxon>
        <taxon>Spermatophyta</taxon>
        <taxon>Magnoliopsida</taxon>
        <taxon>eudicotyledons</taxon>
        <taxon>Gunneridae</taxon>
        <taxon>Pentapetalae</taxon>
        <taxon>asterids</taxon>
        <taxon>lamiids</taxon>
        <taxon>Solanales</taxon>
        <taxon>Solanaceae</taxon>
        <taxon>Solanoideae</taxon>
        <taxon>Datureae</taxon>
        <taxon>Datura</taxon>
    </lineage>
</organism>